<name>A0A380END6_STAAU</name>
<reference evidence="1 2" key="1">
    <citation type="submission" date="2018-06" db="EMBL/GenBank/DDBJ databases">
        <authorList>
            <consortium name="Pathogen Informatics"/>
            <person name="Doyle S."/>
        </authorList>
    </citation>
    <scope>NUCLEOTIDE SEQUENCE [LARGE SCALE GENOMIC DNA]</scope>
    <source>
        <strain evidence="1 2">NCTC10702</strain>
    </source>
</reference>
<dbReference type="AlphaFoldDB" id="A0A380END6"/>
<protein>
    <submittedName>
        <fullName evidence="1">ClpA-like protein</fullName>
    </submittedName>
</protein>
<organism evidence="1 2">
    <name type="scientific">Staphylococcus aureus</name>
    <dbReference type="NCBI Taxonomy" id="1280"/>
    <lineage>
        <taxon>Bacteria</taxon>
        <taxon>Bacillati</taxon>
        <taxon>Bacillota</taxon>
        <taxon>Bacilli</taxon>
        <taxon>Bacillales</taxon>
        <taxon>Staphylococcaceae</taxon>
        <taxon>Staphylococcus</taxon>
    </lineage>
</organism>
<dbReference type="Proteomes" id="UP000254116">
    <property type="component" value="Unassembled WGS sequence"/>
</dbReference>
<evidence type="ECO:0000313" key="2">
    <source>
        <dbReference type="Proteomes" id="UP000254116"/>
    </source>
</evidence>
<sequence length="63" mass="7365">MQNDESFNYIFGDEHAKVSLSKDLVDRETNVVLIDEFDKVLPIYYNVSIKCLMKVLLKMPIIK</sequence>
<dbReference type="EMBL" id="UHBY01000003">
    <property type="protein sequence ID" value="SUL37484.1"/>
    <property type="molecule type" value="Genomic_DNA"/>
</dbReference>
<accession>A0A380END6</accession>
<proteinExistence type="predicted"/>
<gene>
    <name evidence="1" type="ORF">NCTC10702_03495</name>
</gene>
<evidence type="ECO:0000313" key="1">
    <source>
        <dbReference type="EMBL" id="SUL37484.1"/>
    </source>
</evidence>